<dbReference type="Proteomes" id="UP001165064">
    <property type="component" value="Unassembled WGS sequence"/>
</dbReference>
<protein>
    <submittedName>
        <fullName evidence="1">Unnamed protein product</fullName>
    </submittedName>
</protein>
<evidence type="ECO:0000313" key="1">
    <source>
        <dbReference type="EMBL" id="GME71191.1"/>
    </source>
</evidence>
<name>A0ACB5STI4_AMBMO</name>
<gene>
    <name evidence="1" type="ORF">Amon02_000049200</name>
</gene>
<comment type="caution">
    <text evidence="1">The sequence shown here is derived from an EMBL/GenBank/DDBJ whole genome shotgun (WGS) entry which is preliminary data.</text>
</comment>
<dbReference type="EMBL" id="BSXS01000166">
    <property type="protein sequence ID" value="GME71191.1"/>
    <property type="molecule type" value="Genomic_DNA"/>
</dbReference>
<organism evidence="1 2">
    <name type="scientific">Ambrosiozyma monospora</name>
    <name type="common">Yeast</name>
    <name type="synonym">Endomycopsis monosporus</name>
    <dbReference type="NCBI Taxonomy" id="43982"/>
    <lineage>
        <taxon>Eukaryota</taxon>
        <taxon>Fungi</taxon>
        <taxon>Dikarya</taxon>
        <taxon>Ascomycota</taxon>
        <taxon>Saccharomycotina</taxon>
        <taxon>Pichiomycetes</taxon>
        <taxon>Pichiales</taxon>
        <taxon>Pichiaceae</taxon>
        <taxon>Ambrosiozyma</taxon>
    </lineage>
</organism>
<accession>A0ACB5STI4</accession>
<keyword evidence="2" id="KW-1185">Reference proteome</keyword>
<reference evidence="1" key="1">
    <citation type="submission" date="2023-04" db="EMBL/GenBank/DDBJ databases">
        <title>Ambrosiozyma monospora NBRC 10751.</title>
        <authorList>
            <person name="Ichikawa N."/>
            <person name="Sato H."/>
            <person name="Tonouchi N."/>
        </authorList>
    </citation>
    <scope>NUCLEOTIDE SEQUENCE</scope>
    <source>
        <strain evidence="1">NBRC 10751</strain>
    </source>
</reference>
<proteinExistence type="predicted"/>
<sequence length="421" mass="47602">MKQVISTIPLIALTLMRSTSAIHLPESWTNQLPDSFSMKASDNELKPFEFHQCPVDMPLSCTNNTEIGDSCCFEYPGGVLLQTQFWDYYPPVGPDDMFTLHGLWPDLCDGRFEQFCDDSMNIESAETILKEFGEEELLEKMKLFWKNYNGNDESLWIHEFNKHGTCMNTIKSHCYDQSTYKKNQNVVDFYKKTVELFEELPTYKWLSENGIVASQTQTYTRKQIEDTLSARFGQPVFVKCNKYNGLQEVWYFHHLRGSILTGDYVPIPAMLNSRCPEEGIKLFPKKGFKPPSPTNPNPGKPGPTDGSSMRGFLKPEGERGCIISNGHWYASGTCATFTLSKAPFGGYNLKSSKGLCGVGKDGYLTCGRGVTGGQFTYDKEKKLVTYGGVYRWSAEDRPAHFKQVPIRPGYGGAVEFKLKFV</sequence>
<evidence type="ECO:0000313" key="2">
    <source>
        <dbReference type="Proteomes" id="UP001165064"/>
    </source>
</evidence>